<keyword evidence="9" id="KW-0472">Membrane</keyword>
<evidence type="ECO:0000256" key="13">
    <source>
        <dbReference type="ARBA" id="ARBA00073432"/>
    </source>
</evidence>
<feature type="compositionally biased region" description="Polar residues" evidence="15">
    <location>
        <begin position="1"/>
        <end position="14"/>
    </location>
</feature>
<dbReference type="PRINTS" id="PR00125">
    <property type="entry name" value="ATPASEDELTA"/>
</dbReference>
<feature type="region of interest" description="Disordered" evidence="15">
    <location>
        <begin position="314"/>
        <end position="345"/>
    </location>
</feature>
<evidence type="ECO:0000256" key="9">
    <source>
        <dbReference type="ARBA" id="ARBA00023136"/>
    </source>
</evidence>
<gene>
    <name evidence="16" type="ORF">DUI87_29544</name>
</gene>
<keyword evidence="3" id="KW-0813">Transport</keyword>
<evidence type="ECO:0000256" key="8">
    <source>
        <dbReference type="ARBA" id="ARBA00023128"/>
    </source>
</evidence>
<dbReference type="InterPro" id="IPR000711">
    <property type="entry name" value="ATPase_OSCP/dsu"/>
</dbReference>
<keyword evidence="8" id="KW-0496">Mitochondrion</keyword>
<comment type="similarity">
    <text evidence="2">Belongs to the ATPase delta chain family.</text>
</comment>
<evidence type="ECO:0000256" key="3">
    <source>
        <dbReference type="ARBA" id="ARBA00022448"/>
    </source>
</evidence>
<dbReference type="SUPFAM" id="SSF47928">
    <property type="entry name" value="N-terminal domain of the delta subunit of the F1F0-ATP synthase"/>
    <property type="match status" value="1"/>
</dbReference>
<keyword evidence="6" id="KW-0809">Transit peptide</keyword>
<dbReference type="InterPro" id="IPR026015">
    <property type="entry name" value="ATP_synth_OSCP/delta_N_sf"/>
</dbReference>
<comment type="subcellular location">
    <subcellularLocation>
        <location evidence="1">Mitochondrion inner membrane</location>
    </subcellularLocation>
</comment>
<evidence type="ECO:0000256" key="2">
    <source>
        <dbReference type="ARBA" id="ARBA00007046"/>
    </source>
</evidence>
<dbReference type="GO" id="GO:0045259">
    <property type="term" value="C:proton-transporting ATP synthase complex"/>
    <property type="evidence" value="ECO:0007669"/>
    <property type="project" value="UniProtKB-ARBA"/>
</dbReference>
<evidence type="ECO:0000256" key="1">
    <source>
        <dbReference type="ARBA" id="ARBA00004273"/>
    </source>
</evidence>
<dbReference type="HAMAP" id="MF_01416">
    <property type="entry name" value="ATP_synth_delta_bact"/>
    <property type="match status" value="1"/>
</dbReference>
<feature type="region of interest" description="Disordered" evidence="15">
    <location>
        <begin position="1"/>
        <end position="45"/>
    </location>
</feature>
<keyword evidence="4" id="KW-0375">Hydrogen ion transport</keyword>
<feature type="compositionally biased region" description="Basic and acidic residues" evidence="15">
    <location>
        <begin position="452"/>
        <end position="461"/>
    </location>
</feature>
<dbReference type="Proteomes" id="UP000269221">
    <property type="component" value="Unassembled WGS sequence"/>
</dbReference>
<dbReference type="PROSITE" id="PS00389">
    <property type="entry name" value="ATPASE_DELTA"/>
    <property type="match status" value="1"/>
</dbReference>
<evidence type="ECO:0000256" key="12">
    <source>
        <dbReference type="ARBA" id="ARBA00064647"/>
    </source>
</evidence>
<dbReference type="AlphaFoldDB" id="A0A3M0J011"/>
<feature type="compositionally biased region" description="Acidic residues" evidence="15">
    <location>
        <begin position="462"/>
        <end position="479"/>
    </location>
</feature>
<feature type="region of interest" description="Disordered" evidence="15">
    <location>
        <begin position="506"/>
        <end position="547"/>
    </location>
</feature>
<evidence type="ECO:0000256" key="5">
    <source>
        <dbReference type="ARBA" id="ARBA00022792"/>
    </source>
</evidence>
<name>A0A3M0J011_HIRRU</name>
<dbReference type="NCBIfam" id="TIGR01145">
    <property type="entry name" value="ATP_synt_delta"/>
    <property type="match status" value="1"/>
</dbReference>
<evidence type="ECO:0000256" key="7">
    <source>
        <dbReference type="ARBA" id="ARBA00023065"/>
    </source>
</evidence>
<keyword evidence="7" id="KW-0406">Ion transport</keyword>
<dbReference type="EMBL" id="QRBI01000200">
    <property type="protein sequence ID" value="RMB94032.1"/>
    <property type="molecule type" value="Genomic_DNA"/>
</dbReference>
<dbReference type="Pfam" id="PF00213">
    <property type="entry name" value="OSCP"/>
    <property type="match status" value="1"/>
</dbReference>
<feature type="compositionally biased region" description="Pro residues" evidence="15">
    <location>
        <begin position="515"/>
        <end position="527"/>
    </location>
</feature>
<protein>
    <recommendedName>
        <fullName evidence="13">ATP synthase peripheral stalk subunit OSCP, mitochondrial</fullName>
    </recommendedName>
    <alternativeName>
        <fullName evidence="14">ATP synthase subunit O</fullName>
    </alternativeName>
    <alternativeName>
        <fullName evidence="11">Oligomycin sensitivity conferral protein</fullName>
    </alternativeName>
</protein>
<dbReference type="Gene3D" id="1.10.520.20">
    <property type="entry name" value="N-terminal domain of the delta subunit of the F1F0-ATP synthase"/>
    <property type="match status" value="1"/>
</dbReference>
<feature type="compositionally biased region" description="Low complexity" evidence="15">
    <location>
        <begin position="417"/>
        <end position="433"/>
    </location>
</feature>
<evidence type="ECO:0000256" key="15">
    <source>
        <dbReference type="SAM" id="MobiDB-lite"/>
    </source>
</evidence>
<accession>A0A3M0J011</accession>
<dbReference type="PANTHER" id="PTHR11910">
    <property type="entry name" value="ATP SYNTHASE DELTA CHAIN"/>
    <property type="match status" value="1"/>
</dbReference>
<feature type="compositionally biased region" description="Acidic residues" evidence="15">
    <location>
        <begin position="373"/>
        <end position="393"/>
    </location>
</feature>
<evidence type="ECO:0000313" key="16">
    <source>
        <dbReference type="EMBL" id="RMB94032.1"/>
    </source>
</evidence>
<evidence type="ECO:0000256" key="4">
    <source>
        <dbReference type="ARBA" id="ARBA00022781"/>
    </source>
</evidence>
<dbReference type="FunFam" id="1.10.520.20:FF:000002">
    <property type="entry name" value="ATP synthase subunit O, mitochondrial"/>
    <property type="match status" value="1"/>
</dbReference>
<sequence>MAATAQAPSKNGSDSVPALHGEDKRWKNLGQEELNHSRSMGNRDPPAVLEIHGGDEIHLQPLEEPTPDQGSHKRTFPFLPILEGCADAAVLPLIPPQVRQLSTTAARPVSKLVKPPIQVYGLEGRYATALYSAASKQKKLEQVEKELTRVWSLLKDPKLSSVVMNPHTKSSVKQKAVNDALAREKMSPITVNLMNLLAENGRLRYTPGIVSAFGKIMSAFRGEVVCTVTTAQPLDEASLTELKSALNGFLAKGEVLKLETKTDPSILGGMIVNIGENILASSQISQDQSITGEIMSQVLLEIQALRQQMTEAEQQQERTASVPVRAVQESEERTYFGGETEDEGDIKQELSQWEGEEVISYHELSNWEEYLEQELSQEELSSSEDPSDWEECIEQGQSQGDVISCEEVSSWEEACIGQGVSRGNGSRSSGHSSWKNDSNKELMQDNWEDETEHIGTKPLRPEDDEWDELSVEELPLEEDKDQKWRVLAADGLPVPVPREAWIERPALGPCSQGPVPAPHGPPSPGPAPLGAQALRGQPPAPRKRPSRFRRALRALRGLFRASCMRPRPEE</sequence>
<comment type="caution">
    <text evidence="16">The sequence shown here is derived from an EMBL/GenBank/DDBJ whole genome shotgun (WGS) entry which is preliminary data.</text>
</comment>
<keyword evidence="5" id="KW-0999">Mitochondrion inner membrane</keyword>
<dbReference type="STRING" id="333673.A0A3M0J011"/>
<reference evidence="16 17" key="1">
    <citation type="submission" date="2018-07" db="EMBL/GenBank/DDBJ databases">
        <title>A high quality draft genome assembly of the barn swallow (H. rustica rustica).</title>
        <authorList>
            <person name="Formenti G."/>
            <person name="Chiara M."/>
            <person name="Poveda L."/>
            <person name="Francoijs K.-J."/>
            <person name="Bonisoli-Alquati A."/>
            <person name="Canova L."/>
            <person name="Gianfranceschi L."/>
            <person name="Horner D.S."/>
            <person name="Saino N."/>
        </authorList>
    </citation>
    <scope>NUCLEOTIDE SEQUENCE [LARGE SCALE GENOMIC DNA]</scope>
    <source>
        <strain evidence="16">Chelidonia</strain>
        <tissue evidence="16">Blood</tissue>
    </source>
</reference>
<evidence type="ECO:0000256" key="6">
    <source>
        <dbReference type="ARBA" id="ARBA00022946"/>
    </source>
</evidence>
<evidence type="ECO:0000256" key="10">
    <source>
        <dbReference type="ARBA" id="ARBA00023310"/>
    </source>
</evidence>
<feature type="region of interest" description="Disordered" evidence="15">
    <location>
        <begin position="416"/>
        <end position="481"/>
    </location>
</feature>
<dbReference type="GO" id="GO:0005743">
    <property type="term" value="C:mitochondrial inner membrane"/>
    <property type="evidence" value="ECO:0007669"/>
    <property type="project" value="UniProtKB-SubCell"/>
</dbReference>
<dbReference type="InterPro" id="IPR020781">
    <property type="entry name" value="ATPase_OSCP/d_CS"/>
</dbReference>
<evidence type="ECO:0000256" key="14">
    <source>
        <dbReference type="ARBA" id="ARBA00078525"/>
    </source>
</evidence>
<proteinExistence type="inferred from homology"/>
<comment type="subunit">
    <text evidence="12">Component of the ATP synthase complex composed at least of ATP5F1A/subunit alpha, ATP5F1B/subunit beta, ATP5MC1/subunit c (homooctomer), MT-ATP6/subunit a, MT-ATP8/subunit 8, ATP5ME/subunit e, ATP5MF/subunit f, ATP5MG/subunit g, ATP5MK/subunit k, ATP5MJ/subunit j, ATP5F1C/subunit gamma, ATP5F1D/subunit delta, ATP5F1E/subunit epsilon, ATP5PF/subunit F6, ATP5PB/subunit b, ATP5PD/subunit d, ATP5PO/subunit OSCP. ATP synthase complex consists of a soluble F(1) head domain (subunits alpha(3) and beta(3)) - the catalytic core - and a membrane F(0) domain - the membrane proton channel (subunits c, a, 8, e, f, g, k and j). These two domains are linked by a central stalk (subunits gamma, delta, and epsilon) rotating inside the F1 region and a stationary peripheral stalk (subunits F6, b, d, and OSCP).</text>
</comment>
<evidence type="ECO:0000313" key="17">
    <source>
        <dbReference type="Proteomes" id="UP000269221"/>
    </source>
</evidence>
<dbReference type="OrthoDB" id="1262810at2759"/>
<evidence type="ECO:0000256" key="11">
    <source>
        <dbReference type="ARBA" id="ARBA00033369"/>
    </source>
</evidence>
<organism evidence="16 17">
    <name type="scientific">Hirundo rustica rustica</name>
    <dbReference type="NCBI Taxonomy" id="333673"/>
    <lineage>
        <taxon>Eukaryota</taxon>
        <taxon>Metazoa</taxon>
        <taxon>Chordata</taxon>
        <taxon>Craniata</taxon>
        <taxon>Vertebrata</taxon>
        <taxon>Euteleostomi</taxon>
        <taxon>Archelosauria</taxon>
        <taxon>Archosauria</taxon>
        <taxon>Dinosauria</taxon>
        <taxon>Saurischia</taxon>
        <taxon>Theropoda</taxon>
        <taxon>Coelurosauria</taxon>
        <taxon>Aves</taxon>
        <taxon>Neognathae</taxon>
        <taxon>Neoaves</taxon>
        <taxon>Telluraves</taxon>
        <taxon>Australaves</taxon>
        <taxon>Passeriformes</taxon>
        <taxon>Sylvioidea</taxon>
        <taxon>Hirundinidae</taxon>
        <taxon>Hirundo</taxon>
    </lineage>
</organism>
<feature type="region of interest" description="Disordered" evidence="15">
    <location>
        <begin position="373"/>
        <end position="398"/>
    </location>
</feature>
<dbReference type="GO" id="GO:0046933">
    <property type="term" value="F:proton-transporting ATP synthase activity, rotational mechanism"/>
    <property type="evidence" value="ECO:0007669"/>
    <property type="project" value="InterPro"/>
</dbReference>
<keyword evidence="10" id="KW-0066">ATP synthesis</keyword>
<keyword evidence="17" id="KW-1185">Reference proteome</keyword>